<sequence>MSSPSLPDPKNQQFQEQNPQIDPSHSLDVPSQDFQNPPQSDQNNDTQQTVGPEKPPEIAEPVVEPGAVATETSGEGQVQIQHQQNAYYSQNFVGGDQQNLGYQGLNPAAAAAVAALSQLTQFAGNMGDVERAMVELQGLIAAGGLGALMGGGGAGPFIGQGPVHYAPISRPPYRGGGRRGVDRYRRGGRGNFGNRGRGRWTPRQNSQQISSSGPGNVAPETTKSVEEVADASAVNIDQAGQVEIPYQSSVQPNVTSAPQRHMQVARCELCRVDCNSFEILEQHKGGKKHKKNMQKLEVLKAYQPVANVRSNGQNVDSNAQGKLDPKNMQNAEGNKQTILENIHSEALPAENQPLNPEIHQFDNQRPGMKRKMRGGHSGGKRTNTQRWPKEPKVVVPLICDLCNVMCDTQEVLDRHLSGKKHISKYKRFEGHQAMYGPEELQVLYPPNPISQTLSQPQGHQQNFSVSEGSNLLPPGAHATPQIHPAGAPSQASDCNPDYQQNFSAPQGSNLLPPGTHTAPQIPQVNQQ</sequence>
<dbReference type="Pfam" id="PF12171">
    <property type="entry name" value="zf-C2H2_jaz"/>
    <property type="match status" value="1"/>
</dbReference>
<keyword evidence="3" id="KW-0862">Zinc</keyword>
<accession>A0AAD8HZJ9</accession>
<evidence type="ECO:0000259" key="5">
    <source>
        <dbReference type="SMART" id="SM00355"/>
    </source>
</evidence>
<evidence type="ECO:0000256" key="3">
    <source>
        <dbReference type="ARBA" id="ARBA00022833"/>
    </source>
</evidence>
<feature type="compositionally biased region" description="Polar residues" evidence="4">
    <location>
        <begin position="32"/>
        <end position="50"/>
    </location>
</feature>
<evidence type="ECO:0000259" key="6">
    <source>
        <dbReference type="SMART" id="SM00451"/>
    </source>
</evidence>
<feature type="domain" description="C2H2-type" evidence="5">
    <location>
        <begin position="265"/>
        <end position="289"/>
    </location>
</feature>
<reference evidence="7" key="2">
    <citation type="submission" date="2023-05" db="EMBL/GenBank/DDBJ databases">
        <authorList>
            <person name="Schelkunov M.I."/>
        </authorList>
    </citation>
    <scope>NUCLEOTIDE SEQUENCE</scope>
    <source>
        <strain evidence="7">Hsosn_3</strain>
        <tissue evidence="7">Leaf</tissue>
    </source>
</reference>
<keyword evidence="1" id="KW-0479">Metal-binding</keyword>
<dbReference type="Gene3D" id="3.30.160.60">
    <property type="entry name" value="Classic Zinc Finger"/>
    <property type="match status" value="2"/>
</dbReference>
<dbReference type="EMBL" id="JAUIZM010000007">
    <property type="protein sequence ID" value="KAK1376374.1"/>
    <property type="molecule type" value="Genomic_DNA"/>
</dbReference>
<dbReference type="InterPro" id="IPR036236">
    <property type="entry name" value="Znf_C2H2_sf"/>
</dbReference>
<feature type="domain" description="C2H2-type" evidence="5">
    <location>
        <begin position="397"/>
        <end position="421"/>
    </location>
</feature>
<dbReference type="AlphaFoldDB" id="A0AAD8HZJ9"/>
<dbReference type="PANTHER" id="PTHR47487:SF12">
    <property type="entry name" value="GLUTENIN, HIGH MOLECULAR WEIGHT SUBUNIT DX5-LIKE"/>
    <property type="match status" value="1"/>
</dbReference>
<dbReference type="SMART" id="SM00451">
    <property type="entry name" value="ZnF_U1"/>
    <property type="match status" value="2"/>
</dbReference>
<name>A0AAD8HZJ9_9APIA</name>
<feature type="domain" description="U1-type" evidence="6">
    <location>
        <begin position="394"/>
        <end position="428"/>
    </location>
</feature>
<proteinExistence type="predicted"/>
<feature type="region of interest" description="Disordered" evidence="4">
    <location>
        <begin position="445"/>
        <end position="527"/>
    </location>
</feature>
<dbReference type="PANTHER" id="PTHR47487">
    <property type="entry name" value="OS06G0651300 PROTEIN-RELATED"/>
    <property type="match status" value="1"/>
</dbReference>
<feature type="region of interest" description="Disordered" evidence="4">
    <location>
        <begin position="1"/>
        <end position="61"/>
    </location>
</feature>
<feature type="domain" description="U1-type" evidence="6">
    <location>
        <begin position="262"/>
        <end position="296"/>
    </location>
</feature>
<feature type="region of interest" description="Disordered" evidence="4">
    <location>
        <begin position="360"/>
        <end position="388"/>
    </location>
</feature>
<feature type="compositionally biased region" description="Polar residues" evidence="4">
    <location>
        <begin position="1"/>
        <end position="23"/>
    </location>
</feature>
<dbReference type="Proteomes" id="UP001237642">
    <property type="component" value="Unassembled WGS sequence"/>
</dbReference>
<feature type="compositionally biased region" description="Polar residues" evidence="4">
    <location>
        <begin position="202"/>
        <end position="222"/>
    </location>
</feature>
<evidence type="ECO:0000256" key="2">
    <source>
        <dbReference type="ARBA" id="ARBA00022771"/>
    </source>
</evidence>
<dbReference type="Pfam" id="PF12874">
    <property type="entry name" value="zf-met"/>
    <property type="match status" value="1"/>
</dbReference>
<dbReference type="SMART" id="SM00355">
    <property type="entry name" value="ZnF_C2H2"/>
    <property type="match status" value="2"/>
</dbReference>
<dbReference type="InterPro" id="IPR013087">
    <property type="entry name" value="Znf_C2H2_type"/>
</dbReference>
<comment type="caution">
    <text evidence="7">The sequence shown here is derived from an EMBL/GenBank/DDBJ whole genome shotgun (WGS) entry which is preliminary data.</text>
</comment>
<feature type="compositionally biased region" description="Polar residues" evidence="4">
    <location>
        <begin position="489"/>
        <end position="509"/>
    </location>
</feature>
<keyword evidence="8" id="KW-1185">Reference proteome</keyword>
<evidence type="ECO:0000313" key="8">
    <source>
        <dbReference type="Proteomes" id="UP001237642"/>
    </source>
</evidence>
<feature type="compositionally biased region" description="Polar residues" evidence="4">
    <location>
        <begin position="517"/>
        <end position="527"/>
    </location>
</feature>
<dbReference type="InterPro" id="IPR022755">
    <property type="entry name" value="Znf_C2H2_jaz"/>
</dbReference>
<dbReference type="SUPFAM" id="SSF57667">
    <property type="entry name" value="beta-beta-alpha zinc fingers"/>
    <property type="match status" value="2"/>
</dbReference>
<evidence type="ECO:0000256" key="4">
    <source>
        <dbReference type="SAM" id="MobiDB-lite"/>
    </source>
</evidence>
<keyword evidence="2" id="KW-0863">Zinc-finger</keyword>
<dbReference type="GO" id="GO:0003676">
    <property type="term" value="F:nucleic acid binding"/>
    <property type="evidence" value="ECO:0007669"/>
    <property type="project" value="InterPro"/>
</dbReference>
<organism evidence="7 8">
    <name type="scientific">Heracleum sosnowskyi</name>
    <dbReference type="NCBI Taxonomy" id="360622"/>
    <lineage>
        <taxon>Eukaryota</taxon>
        <taxon>Viridiplantae</taxon>
        <taxon>Streptophyta</taxon>
        <taxon>Embryophyta</taxon>
        <taxon>Tracheophyta</taxon>
        <taxon>Spermatophyta</taxon>
        <taxon>Magnoliopsida</taxon>
        <taxon>eudicotyledons</taxon>
        <taxon>Gunneridae</taxon>
        <taxon>Pentapetalae</taxon>
        <taxon>asterids</taxon>
        <taxon>campanulids</taxon>
        <taxon>Apiales</taxon>
        <taxon>Apiaceae</taxon>
        <taxon>Apioideae</taxon>
        <taxon>apioid superclade</taxon>
        <taxon>Tordylieae</taxon>
        <taxon>Tordyliinae</taxon>
        <taxon>Heracleum</taxon>
    </lineage>
</organism>
<dbReference type="GO" id="GO:0008270">
    <property type="term" value="F:zinc ion binding"/>
    <property type="evidence" value="ECO:0007669"/>
    <property type="project" value="UniProtKB-KW"/>
</dbReference>
<evidence type="ECO:0000256" key="1">
    <source>
        <dbReference type="ARBA" id="ARBA00022723"/>
    </source>
</evidence>
<dbReference type="InterPro" id="IPR003604">
    <property type="entry name" value="Matrin/U1-like-C_Znf_C2H2"/>
</dbReference>
<feature type="compositionally biased region" description="Polar residues" evidence="4">
    <location>
        <begin position="449"/>
        <end position="469"/>
    </location>
</feature>
<reference evidence="7" key="1">
    <citation type="submission" date="2023-02" db="EMBL/GenBank/DDBJ databases">
        <title>Genome of toxic invasive species Heracleum sosnowskyi carries increased number of genes despite the absence of recent whole-genome duplications.</title>
        <authorList>
            <person name="Schelkunov M."/>
            <person name="Shtratnikova V."/>
            <person name="Makarenko M."/>
            <person name="Klepikova A."/>
            <person name="Omelchenko D."/>
            <person name="Novikova G."/>
            <person name="Obukhova E."/>
            <person name="Bogdanov V."/>
            <person name="Penin A."/>
            <person name="Logacheva M."/>
        </authorList>
    </citation>
    <scope>NUCLEOTIDE SEQUENCE</scope>
    <source>
        <strain evidence="7">Hsosn_3</strain>
        <tissue evidence="7">Leaf</tissue>
    </source>
</reference>
<evidence type="ECO:0000313" key="7">
    <source>
        <dbReference type="EMBL" id="KAK1376374.1"/>
    </source>
</evidence>
<gene>
    <name evidence="7" type="ORF">POM88_032567</name>
</gene>
<protein>
    <submittedName>
        <fullName evidence="7">Zinc finger protein like</fullName>
    </submittedName>
</protein>
<feature type="region of interest" description="Disordered" evidence="4">
    <location>
        <begin position="169"/>
        <end position="223"/>
    </location>
</feature>